<feature type="region of interest" description="Disordered" evidence="1">
    <location>
        <begin position="53"/>
        <end position="87"/>
    </location>
</feature>
<protein>
    <submittedName>
        <fullName evidence="2">Uncharacterized protein</fullName>
    </submittedName>
</protein>
<dbReference type="Proteomes" id="UP001500630">
    <property type="component" value="Unassembled WGS sequence"/>
</dbReference>
<proteinExistence type="predicted"/>
<gene>
    <name evidence="2" type="ORF">GCM10022419_058880</name>
</gene>
<keyword evidence="3" id="KW-1185">Reference proteome</keyword>
<organism evidence="2 3">
    <name type="scientific">Nonomuraea rosea</name>
    <dbReference type="NCBI Taxonomy" id="638574"/>
    <lineage>
        <taxon>Bacteria</taxon>
        <taxon>Bacillati</taxon>
        <taxon>Actinomycetota</taxon>
        <taxon>Actinomycetes</taxon>
        <taxon>Streptosporangiales</taxon>
        <taxon>Streptosporangiaceae</taxon>
        <taxon>Nonomuraea</taxon>
    </lineage>
</organism>
<evidence type="ECO:0000256" key="1">
    <source>
        <dbReference type="SAM" id="MobiDB-lite"/>
    </source>
</evidence>
<dbReference type="EMBL" id="BAABDQ010000013">
    <property type="protein sequence ID" value="GAA3570234.1"/>
    <property type="molecule type" value="Genomic_DNA"/>
</dbReference>
<evidence type="ECO:0000313" key="3">
    <source>
        <dbReference type="Proteomes" id="UP001500630"/>
    </source>
</evidence>
<reference evidence="3" key="1">
    <citation type="journal article" date="2019" name="Int. J. Syst. Evol. Microbiol.">
        <title>The Global Catalogue of Microorganisms (GCM) 10K type strain sequencing project: providing services to taxonomists for standard genome sequencing and annotation.</title>
        <authorList>
            <consortium name="The Broad Institute Genomics Platform"/>
            <consortium name="The Broad Institute Genome Sequencing Center for Infectious Disease"/>
            <person name="Wu L."/>
            <person name="Ma J."/>
        </authorList>
    </citation>
    <scope>NUCLEOTIDE SEQUENCE [LARGE SCALE GENOMIC DNA]</scope>
    <source>
        <strain evidence="3">JCM 17326</strain>
    </source>
</reference>
<accession>A0ABP6XUH0</accession>
<name>A0ABP6XUH0_9ACTN</name>
<evidence type="ECO:0000313" key="2">
    <source>
        <dbReference type="EMBL" id="GAA3570234.1"/>
    </source>
</evidence>
<comment type="caution">
    <text evidence="2">The sequence shown here is derived from an EMBL/GenBank/DDBJ whole genome shotgun (WGS) entry which is preliminary data.</text>
</comment>
<sequence>MPTNDWNQPWTSFQNEACEIDLLVRVIGAIASGPTMAYPATTTARAHAAMSARRAGLLRSSQAGPRATRPAFTLMATPSPSRTPAPAGRLLARSAATMQAMARVSTCRPATRW</sequence>
<feature type="compositionally biased region" description="Low complexity" evidence="1">
    <location>
        <begin position="76"/>
        <end position="87"/>
    </location>
</feature>